<dbReference type="SMART" id="SM00321">
    <property type="entry name" value="WSC"/>
    <property type="match status" value="4"/>
</dbReference>
<reference evidence="9" key="2">
    <citation type="submission" date="2015-01" db="EMBL/GenBank/DDBJ databases">
        <title>Evolutionary Origins and Diversification of the Mycorrhizal Mutualists.</title>
        <authorList>
            <consortium name="DOE Joint Genome Institute"/>
            <consortium name="Mycorrhizal Genomics Consortium"/>
            <person name="Kohler A."/>
            <person name="Kuo A."/>
            <person name="Nagy L.G."/>
            <person name="Floudas D."/>
            <person name="Copeland A."/>
            <person name="Barry K.W."/>
            <person name="Cichocki N."/>
            <person name="Veneault-Fourrey C."/>
            <person name="LaButti K."/>
            <person name="Lindquist E.A."/>
            <person name="Lipzen A."/>
            <person name="Lundell T."/>
            <person name="Morin E."/>
            <person name="Murat C."/>
            <person name="Riley R."/>
            <person name="Ohm R."/>
            <person name="Sun H."/>
            <person name="Tunlid A."/>
            <person name="Henrissat B."/>
            <person name="Grigoriev I.V."/>
            <person name="Hibbett D.S."/>
            <person name="Martin F."/>
        </authorList>
    </citation>
    <scope>NUCLEOTIDE SEQUENCE [LARGE SCALE GENOMIC DNA]</scope>
    <source>
        <strain evidence="9">MAFF 305830</strain>
    </source>
</reference>
<evidence type="ECO:0000256" key="3">
    <source>
        <dbReference type="ARBA" id="ARBA00022729"/>
    </source>
</evidence>
<keyword evidence="3" id="KW-0732">Signal</keyword>
<evidence type="ECO:0000313" key="8">
    <source>
        <dbReference type="EMBL" id="KIM22022.1"/>
    </source>
</evidence>
<dbReference type="STRING" id="933852.A0A0C2WXE0"/>
<feature type="domain" description="WSC" evidence="7">
    <location>
        <begin position="67"/>
        <end position="159"/>
    </location>
</feature>
<evidence type="ECO:0000256" key="2">
    <source>
        <dbReference type="ARBA" id="ARBA00022692"/>
    </source>
</evidence>
<feature type="domain" description="WSC" evidence="7">
    <location>
        <begin position="392"/>
        <end position="482"/>
    </location>
</feature>
<proteinExistence type="predicted"/>
<keyword evidence="4" id="KW-1133">Transmembrane helix</keyword>
<evidence type="ECO:0000256" key="4">
    <source>
        <dbReference type="ARBA" id="ARBA00022989"/>
    </source>
</evidence>
<dbReference type="GO" id="GO:0005886">
    <property type="term" value="C:plasma membrane"/>
    <property type="evidence" value="ECO:0007669"/>
    <property type="project" value="TreeGrafter"/>
</dbReference>
<evidence type="ECO:0000256" key="6">
    <source>
        <dbReference type="ARBA" id="ARBA00023180"/>
    </source>
</evidence>
<dbReference type="OrthoDB" id="5985073at2759"/>
<organism evidence="8 9">
    <name type="scientific">Serendipita vermifera MAFF 305830</name>
    <dbReference type="NCBI Taxonomy" id="933852"/>
    <lineage>
        <taxon>Eukaryota</taxon>
        <taxon>Fungi</taxon>
        <taxon>Dikarya</taxon>
        <taxon>Basidiomycota</taxon>
        <taxon>Agaricomycotina</taxon>
        <taxon>Agaricomycetes</taxon>
        <taxon>Sebacinales</taxon>
        <taxon>Serendipitaceae</taxon>
        <taxon>Serendipita</taxon>
    </lineage>
</organism>
<keyword evidence="9" id="KW-1185">Reference proteome</keyword>
<reference evidence="8 9" key="1">
    <citation type="submission" date="2014-04" db="EMBL/GenBank/DDBJ databases">
        <authorList>
            <consortium name="DOE Joint Genome Institute"/>
            <person name="Kuo A."/>
            <person name="Zuccaro A."/>
            <person name="Kohler A."/>
            <person name="Nagy L.G."/>
            <person name="Floudas D."/>
            <person name="Copeland A."/>
            <person name="Barry K.W."/>
            <person name="Cichocki N."/>
            <person name="Veneault-Fourrey C."/>
            <person name="LaButti K."/>
            <person name="Lindquist E.A."/>
            <person name="Lipzen A."/>
            <person name="Lundell T."/>
            <person name="Morin E."/>
            <person name="Murat C."/>
            <person name="Sun H."/>
            <person name="Tunlid A."/>
            <person name="Henrissat B."/>
            <person name="Grigoriev I.V."/>
            <person name="Hibbett D.S."/>
            <person name="Martin F."/>
            <person name="Nordberg H.P."/>
            <person name="Cantor M.N."/>
            <person name="Hua S.X."/>
        </authorList>
    </citation>
    <scope>NUCLEOTIDE SEQUENCE [LARGE SCALE GENOMIC DNA]</scope>
    <source>
        <strain evidence="8 9">MAFF 305830</strain>
    </source>
</reference>
<keyword evidence="6" id="KW-0325">Glycoprotein</keyword>
<sequence>MVTDSRSRSSVPTFFLGSLTSNPLIMLLSTLAKLTPFLLAVNALPLEHSATKRDATTLTVRAPSGANWVKLGCYVDTVTPRSLTGPTTVSDAGMTNEYCQQFCDARGYSIAGTEWSKECFCDNAVNNLLHADDATCDMTCTGDTQTCGGSARLTVWQNQGTVTDPNQVAVGDWAGQGCYTDSVLNRALPTRKWIDGMTVEKCTAACFADDFKYAGLEYGNECYCANDIITSAGVGVPATDGCNMPCEGNAAQTCGSGDRLNLYLYPPTSAPVQIPVQIPSAGDWTLKGCYTDQVNNRALAVRQYEDGGMTVEKCTAKCLSLGYSLSGLEYANECYCSNAIGASGSPATDGCTMPCEGAAGTEICGGSDRLTVYEYGGSDLGAAPTVLDSYNDWSSQGCYVDSVLARVLTPMPDAVAPMKVETCVDACLAAGFTVAGVEYASECYCGNALPPVAATDGCVMKCNGDAAHLCGGPDRLNVYQKVVEQSPTTPETPLEIHYRIRVDTTDGTTLGYVAKHGDSVFYTFTTGSQPTSVFTPEGPATANGCFDLRHVATTSPDYPYFGANTFNSSPFIYGSSVKQSAAGAVPFQDIMGSDTAWTESCIWRKDPTTSKLSQTWVKPDGTTVAITPYYSVDASNPDVGAFINIPQGTAPFNGMTQVVLYLVNLPDSK</sequence>
<evidence type="ECO:0000259" key="7">
    <source>
        <dbReference type="PROSITE" id="PS51212"/>
    </source>
</evidence>
<gene>
    <name evidence="8" type="ORF">M408DRAFT_298164</name>
</gene>
<comment type="subcellular location">
    <subcellularLocation>
        <location evidence="1">Membrane</location>
        <topology evidence="1">Single-pass membrane protein</topology>
    </subcellularLocation>
</comment>
<feature type="domain" description="WSC" evidence="7">
    <location>
        <begin position="283"/>
        <end position="376"/>
    </location>
</feature>
<accession>A0A0C2WXE0</accession>
<dbReference type="PANTHER" id="PTHR24269">
    <property type="entry name" value="KREMEN PROTEIN"/>
    <property type="match status" value="1"/>
</dbReference>
<keyword evidence="2" id="KW-0812">Transmembrane</keyword>
<dbReference type="HOGENOM" id="CLU_026396_0_0_1"/>
<dbReference type="Pfam" id="PF01822">
    <property type="entry name" value="WSC"/>
    <property type="match status" value="4"/>
</dbReference>
<dbReference type="EMBL" id="KN824366">
    <property type="protein sequence ID" value="KIM22022.1"/>
    <property type="molecule type" value="Genomic_DNA"/>
</dbReference>
<keyword evidence="5" id="KW-0472">Membrane</keyword>
<dbReference type="InterPro" id="IPR051836">
    <property type="entry name" value="Kremen_rcpt"/>
</dbReference>
<feature type="domain" description="WSC" evidence="7">
    <location>
        <begin position="172"/>
        <end position="266"/>
    </location>
</feature>
<evidence type="ECO:0000256" key="5">
    <source>
        <dbReference type="ARBA" id="ARBA00023136"/>
    </source>
</evidence>
<dbReference type="PROSITE" id="PS51212">
    <property type="entry name" value="WSC"/>
    <property type="match status" value="4"/>
</dbReference>
<protein>
    <recommendedName>
        <fullName evidence="7">WSC domain-containing protein</fullName>
    </recommendedName>
</protein>
<dbReference type="AlphaFoldDB" id="A0A0C2WXE0"/>
<name>A0A0C2WXE0_SERVB</name>
<dbReference type="PANTHER" id="PTHR24269:SF16">
    <property type="entry name" value="PROTEIN SLG1"/>
    <property type="match status" value="1"/>
</dbReference>
<dbReference type="Proteomes" id="UP000054097">
    <property type="component" value="Unassembled WGS sequence"/>
</dbReference>
<evidence type="ECO:0000256" key="1">
    <source>
        <dbReference type="ARBA" id="ARBA00004167"/>
    </source>
</evidence>
<evidence type="ECO:0000313" key="9">
    <source>
        <dbReference type="Proteomes" id="UP000054097"/>
    </source>
</evidence>
<dbReference type="InterPro" id="IPR002889">
    <property type="entry name" value="WSC_carb-bd"/>
</dbReference>